<dbReference type="AlphaFoldDB" id="A0ABD7TJ12"/>
<proteinExistence type="predicted"/>
<dbReference type="Proteomes" id="UP001056907">
    <property type="component" value="Chromosome"/>
</dbReference>
<evidence type="ECO:0000313" key="2">
    <source>
        <dbReference type="Proteomes" id="UP001056907"/>
    </source>
</evidence>
<organism evidence="1 2">
    <name type="scientific">Pseudomonas pergaminensis</name>
    <dbReference type="NCBI Taxonomy" id="2853159"/>
    <lineage>
        <taxon>Bacteria</taxon>
        <taxon>Pseudomonadati</taxon>
        <taxon>Pseudomonadota</taxon>
        <taxon>Gammaproteobacteria</taxon>
        <taxon>Pseudomonadales</taxon>
        <taxon>Pseudomonadaceae</taxon>
        <taxon>Pseudomonas</taxon>
    </lineage>
</organism>
<protein>
    <submittedName>
        <fullName evidence="1">Uncharacterized protein</fullName>
    </submittedName>
</protein>
<dbReference type="RefSeq" id="WP_252993349.1">
    <property type="nucleotide sequence ID" value="NZ_CP078013.2"/>
</dbReference>
<sequence>MSAAKGSTTDTVSDEKVEEMFKAVGVGNECTVYYVENNVYSNVTGTLESYDIKARTCTVKVSGVDKVFNMNVMTAFGKNIEHEDKKRNFAIIYLN</sequence>
<name>A0ABD7TJ12_9PSED</name>
<dbReference type="KEGG" id="ppeg:KUA23_01485"/>
<accession>A0ABD7TJ12</accession>
<gene>
    <name evidence="1" type="ORF">KUA23_01485</name>
</gene>
<reference evidence="1" key="2">
    <citation type="submission" date="2024-04" db="EMBL/GenBank/DDBJ databases">
        <authorList>
            <person name="Diaz M."/>
            <person name="Bach T."/>
            <person name="Gonzalez Anta G."/>
            <person name="Agaras B."/>
            <person name="Wibberg D."/>
            <person name="Noguera F."/>
            <person name="Canciani W."/>
            <person name="Ybarra T."/>
            <person name="Nunez M.L."/>
            <person name="Valverde C."/>
        </authorList>
    </citation>
    <scope>NUCLEOTIDE SEQUENCE</scope>
    <source>
        <strain evidence="1">1008</strain>
    </source>
</reference>
<reference evidence="1" key="1">
    <citation type="journal article" date="2022" name="Front. Plant Sci.">
        <title>Agronomic efficiency and genome mining analysis of the wheat-biostimulant rhizospheric bacterium Pseudomonas pergaminensis sp. nov. strain 1008T.</title>
        <authorList>
            <person name="Diaz M."/>
            <person name="Bach T."/>
            <person name="Gonzalez Anta G."/>
            <person name="Agaras B."/>
            <person name="Wibberg D."/>
            <person name="Noguera F."/>
            <person name="Canciani W."/>
            <person name="Valverde C."/>
        </authorList>
    </citation>
    <scope>NUCLEOTIDE SEQUENCE</scope>
    <source>
        <strain evidence="1">1008</strain>
    </source>
</reference>
<dbReference type="EMBL" id="CP078013">
    <property type="protein sequence ID" value="USW01460.1"/>
    <property type="molecule type" value="Genomic_DNA"/>
</dbReference>
<evidence type="ECO:0000313" key="1">
    <source>
        <dbReference type="EMBL" id="USW01460.1"/>
    </source>
</evidence>